<feature type="domain" description="HTH marR-type" evidence="4">
    <location>
        <begin position="26"/>
        <end position="158"/>
    </location>
</feature>
<dbReference type="PANTHER" id="PTHR42756:SF1">
    <property type="entry name" value="TRANSCRIPTIONAL REPRESSOR OF EMRAB OPERON"/>
    <property type="match status" value="1"/>
</dbReference>
<reference evidence="5 6" key="1">
    <citation type="submission" date="2018-06" db="EMBL/GenBank/DDBJ databases">
        <authorList>
            <consortium name="Pathogen Informatics"/>
            <person name="Doyle S."/>
        </authorList>
    </citation>
    <scope>NUCLEOTIDE SEQUENCE [LARGE SCALE GENOMIC DNA]</scope>
    <source>
        <strain evidence="5 6">NCTC9128</strain>
    </source>
</reference>
<name>A0A2X3CF05_KLEPN</name>
<evidence type="ECO:0000256" key="2">
    <source>
        <dbReference type="ARBA" id="ARBA00023125"/>
    </source>
</evidence>
<keyword evidence="1" id="KW-0805">Transcription regulation</keyword>
<dbReference type="EMBL" id="UAWN01000012">
    <property type="protein sequence ID" value="SQC15578.1"/>
    <property type="molecule type" value="Genomic_DNA"/>
</dbReference>
<protein>
    <submittedName>
        <fullName evidence="5">Transcription repressor</fullName>
    </submittedName>
</protein>
<dbReference type="GO" id="GO:0003700">
    <property type="term" value="F:DNA-binding transcription factor activity"/>
    <property type="evidence" value="ECO:0007669"/>
    <property type="project" value="InterPro"/>
</dbReference>
<evidence type="ECO:0000256" key="1">
    <source>
        <dbReference type="ARBA" id="ARBA00023015"/>
    </source>
</evidence>
<evidence type="ECO:0000259" key="4">
    <source>
        <dbReference type="PROSITE" id="PS50995"/>
    </source>
</evidence>
<keyword evidence="3" id="KW-0804">Transcription</keyword>
<dbReference type="SUPFAM" id="SSF46785">
    <property type="entry name" value="Winged helix' DNA-binding domain"/>
    <property type="match status" value="1"/>
</dbReference>
<evidence type="ECO:0000256" key="3">
    <source>
        <dbReference type="ARBA" id="ARBA00023163"/>
    </source>
</evidence>
<dbReference type="InterPro" id="IPR036388">
    <property type="entry name" value="WH-like_DNA-bd_sf"/>
</dbReference>
<dbReference type="NCBIfam" id="NF008122">
    <property type="entry name" value="PRK10870.1"/>
    <property type="match status" value="1"/>
</dbReference>
<dbReference type="InterPro" id="IPR036390">
    <property type="entry name" value="WH_DNA-bd_sf"/>
</dbReference>
<dbReference type="InterPro" id="IPR000835">
    <property type="entry name" value="HTH_MarR-typ"/>
</dbReference>
<dbReference type="GO" id="GO:0003677">
    <property type="term" value="F:DNA binding"/>
    <property type="evidence" value="ECO:0007669"/>
    <property type="project" value="UniProtKB-KW"/>
</dbReference>
<dbReference type="PANTHER" id="PTHR42756">
    <property type="entry name" value="TRANSCRIPTIONAL REGULATOR, MARR"/>
    <property type="match status" value="1"/>
</dbReference>
<dbReference type="PRINTS" id="PR00598">
    <property type="entry name" value="HTHMARR"/>
</dbReference>
<dbReference type="Proteomes" id="UP000251088">
    <property type="component" value="Unassembled WGS sequence"/>
</dbReference>
<dbReference type="AlphaFoldDB" id="A0A2X3CF05"/>
<proteinExistence type="predicted"/>
<evidence type="ECO:0000313" key="5">
    <source>
        <dbReference type="EMBL" id="SQC15578.1"/>
    </source>
</evidence>
<dbReference type="Gene3D" id="1.10.10.10">
    <property type="entry name" value="Winged helix-like DNA-binding domain superfamily/Winged helix DNA-binding domain"/>
    <property type="match status" value="1"/>
</dbReference>
<dbReference type="PROSITE" id="PS50995">
    <property type="entry name" value="HTH_MARR_2"/>
    <property type="match status" value="1"/>
</dbReference>
<dbReference type="Pfam" id="PF01047">
    <property type="entry name" value="MarR"/>
    <property type="match status" value="1"/>
</dbReference>
<sequence>MDSSFTPIEQMLKFRASRHEDFPFQEILLTRLCMHMQGKLLENRNKMLKAQGINETLFMALITLESQENHSIQPSELSCALGSSRTNATRIADELEKRGWIERRESDNDRRCLHLQLTEKGHQFCVKSCRRSITACISCGLHLAPAKKISSNTSPANS</sequence>
<evidence type="ECO:0000313" key="6">
    <source>
        <dbReference type="Proteomes" id="UP000251088"/>
    </source>
</evidence>
<dbReference type="InterPro" id="IPR023187">
    <property type="entry name" value="Tscrpt_reg_MarR-type_CS"/>
</dbReference>
<gene>
    <name evidence="5" type="ORF">NCTC9128_03673</name>
</gene>
<keyword evidence="2" id="KW-0238">DNA-binding</keyword>
<dbReference type="PROSITE" id="PS01117">
    <property type="entry name" value="HTH_MARR_1"/>
    <property type="match status" value="1"/>
</dbReference>
<organism evidence="5 6">
    <name type="scientific">Klebsiella pneumoniae</name>
    <dbReference type="NCBI Taxonomy" id="573"/>
    <lineage>
        <taxon>Bacteria</taxon>
        <taxon>Pseudomonadati</taxon>
        <taxon>Pseudomonadota</taxon>
        <taxon>Gammaproteobacteria</taxon>
        <taxon>Enterobacterales</taxon>
        <taxon>Enterobacteriaceae</taxon>
        <taxon>Klebsiella/Raoultella group</taxon>
        <taxon>Klebsiella</taxon>
        <taxon>Klebsiella pneumoniae complex</taxon>
    </lineage>
</organism>
<dbReference type="SMART" id="SM00347">
    <property type="entry name" value="HTH_MARR"/>
    <property type="match status" value="1"/>
</dbReference>
<accession>A0A2X3CF05</accession>